<accession>A0ABR9S9A1</accession>
<sequence length="115" mass="13258">MKKRGKLLTASETQFALRLALGPVRAWSDFLADLAREKPKGVHVRGFKLFPVARRHDRCERPLYDPAEVAAFISNVWAADPTLRRDWTGVAKLDVEFDDEPTLSWRMRRAEPIRV</sequence>
<evidence type="ECO:0000313" key="2">
    <source>
        <dbReference type="Proteomes" id="UP000806285"/>
    </source>
</evidence>
<protein>
    <submittedName>
        <fullName evidence="1">Uncharacterized protein</fullName>
    </submittedName>
</protein>
<reference evidence="1 2" key="1">
    <citation type="submission" date="2020-10" db="EMBL/GenBank/DDBJ databases">
        <title>Ramlibacter sp. HM2 16S ribosomal RNA gene Genome sequencing and assembly.</title>
        <authorList>
            <person name="Kang M."/>
        </authorList>
    </citation>
    <scope>NUCLEOTIDE SEQUENCE [LARGE SCALE GENOMIC DNA]</scope>
    <source>
        <strain evidence="1 2">HM2</strain>
    </source>
</reference>
<keyword evidence="2" id="KW-1185">Reference proteome</keyword>
<organism evidence="1 2">
    <name type="scientific">Ramlibacter pallidus</name>
    <dbReference type="NCBI Taxonomy" id="2780087"/>
    <lineage>
        <taxon>Bacteria</taxon>
        <taxon>Pseudomonadati</taxon>
        <taxon>Pseudomonadota</taxon>
        <taxon>Betaproteobacteria</taxon>
        <taxon>Burkholderiales</taxon>
        <taxon>Comamonadaceae</taxon>
        <taxon>Ramlibacter</taxon>
    </lineage>
</organism>
<proteinExistence type="predicted"/>
<evidence type="ECO:0000313" key="1">
    <source>
        <dbReference type="EMBL" id="MBE7370036.1"/>
    </source>
</evidence>
<comment type="caution">
    <text evidence="1">The sequence shown here is derived from an EMBL/GenBank/DDBJ whole genome shotgun (WGS) entry which is preliminary data.</text>
</comment>
<dbReference type="RefSeq" id="WP_193678659.1">
    <property type="nucleotide sequence ID" value="NZ_JADDIV010000006.1"/>
</dbReference>
<gene>
    <name evidence="1" type="ORF">IM787_20915</name>
</gene>
<dbReference type="EMBL" id="JADDIV010000006">
    <property type="protein sequence ID" value="MBE7370036.1"/>
    <property type="molecule type" value="Genomic_DNA"/>
</dbReference>
<dbReference type="Proteomes" id="UP000806285">
    <property type="component" value="Unassembled WGS sequence"/>
</dbReference>
<name>A0ABR9S9A1_9BURK</name>